<dbReference type="InterPro" id="IPR001173">
    <property type="entry name" value="Glyco_trans_2-like"/>
</dbReference>
<keyword evidence="7 8" id="KW-0472">Membrane</keyword>
<protein>
    <recommendedName>
        <fullName evidence="13">Glycosyltransferase 2-like domain-containing protein</fullName>
    </recommendedName>
</protein>
<feature type="transmembrane region" description="Helical" evidence="8">
    <location>
        <begin position="345"/>
        <end position="362"/>
    </location>
</feature>
<dbReference type="Gene3D" id="3.90.550.10">
    <property type="entry name" value="Spore Coat Polysaccharide Biosynthesis Protein SpsA, Chain A"/>
    <property type="match status" value="1"/>
</dbReference>
<dbReference type="InterPro" id="IPR039528">
    <property type="entry name" value="DPM1-like"/>
</dbReference>
<dbReference type="Pfam" id="PF04138">
    <property type="entry name" value="GtrA_DPMS_TM"/>
    <property type="match status" value="1"/>
</dbReference>
<keyword evidence="6 8" id="KW-1133">Transmembrane helix</keyword>
<dbReference type="GO" id="GO:0004582">
    <property type="term" value="F:dolichyl-phosphate beta-D-mannosyltransferase activity"/>
    <property type="evidence" value="ECO:0007669"/>
    <property type="project" value="InterPro"/>
</dbReference>
<evidence type="ECO:0000256" key="1">
    <source>
        <dbReference type="ARBA" id="ARBA00004141"/>
    </source>
</evidence>
<dbReference type="GO" id="GO:0000271">
    <property type="term" value="P:polysaccharide biosynthetic process"/>
    <property type="evidence" value="ECO:0007669"/>
    <property type="project" value="InterPro"/>
</dbReference>
<keyword evidence="4" id="KW-0808">Transferase</keyword>
<dbReference type="GO" id="GO:0016020">
    <property type="term" value="C:membrane"/>
    <property type="evidence" value="ECO:0007669"/>
    <property type="project" value="UniProtKB-SubCell"/>
</dbReference>
<reference evidence="11 12" key="1">
    <citation type="journal article" date="2016" name="Nat. Commun.">
        <title>Thousands of microbial genomes shed light on interconnected biogeochemical processes in an aquifer system.</title>
        <authorList>
            <person name="Anantharaman K."/>
            <person name="Brown C.T."/>
            <person name="Hug L.A."/>
            <person name="Sharon I."/>
            <person name="Castelle C.J."/>
            <person name="Probst A.J."/>
            <person name="Thomas B.C."/>
            <person name="Singh A."/>
            <person name="Wilkins M.J."/>
            <person name="Karaoz U."/>
            <person name="Brodie E.L."/>
            <person name="Williams K.H."/>
            <person name="Hubbard S.S."/>
            <person name="Banfield J.F."/>
        </authorList>
    </citation>
    <scope>NUCLEOTIDE SEQUENCE [LARGE SCALE GENOMIC DNA]</scope>
</reference>
<evidence type="ECO:0000256" key="8">
    <source>
        <dbReference type="SAM" id="Phobius"/>
    </source>
</evidence>
<evidence type="ECO:0000259" key="10">
    <source>
        <dbReference type="Pfam" id="PF04138"/>
    </source>
</evidence>
<dbReference type="InterPro" id="IPR007267">
    <property type="entry name" value="GtrA_DPMS_TM"/>
</dbReference>
<dbReference type="CDD" id="cd06442">
    <property type="entry name" value="DPM1_like"/>
    <property type="match status" value="1"/>
</dbReference>
<comment type="similarity">
    <text evidence="2">Belongs to the glycosyltransferase 2 family.</text>
</comment>
<dbReference type="Pfam" id="PF00535">
    <property type="entry name" value="Glycos_transf_2"/>
    <property type="match status" value="1"/>
</dbReference>
<feature type="transmembrane region" description="Helical" evidence="8">
    <location>
        <begin position="246"/>
        <end position="268"/>
    </location>
</feature>
<dbReference type="InterPro" id="IPR029044">
    <property type="entry name" value="Nucleotide-diphossugar_trans"/>
</dbReference>
<dbReference type="FunFam" id="3.90.550.10:FF:000122">
    <property type="entry name" value="Dolichol-phosphate mannosyltransferase subunit 1"/>
    <property type="match status" value="1"/>
</dbReference>
<feature type="transmembrane region" description="Helical" evidence="8">
    <location>
        <begin position="313"/>
        <end position="333"/>
    </location>
</feature>
<comment type="subcellular location">
    <subcellularLocation>
        <location evidence="1">Membrane</location>
        <topology evidence="1">Multi-pass membrane protein</topology>
    </subcellularLocation>
</comment>
<evidence type="ECO:0000256" key="7">
    <source>
        <dbReference type="ARBA" id="ARBA00023136"/>
    </source>
</evidence>
<dbReference type="AlphaFoldDB" id="A0A1G1VT46"/>
<name>A0A1G1VT46_9BACT</name>
<dbReference type="SUPFAM" id="SSF53448">
    <property type="entry name" value="Nucleotide-diphospho-sugar transferases"/>
    <property type="match status" value="1"/>
</dbReference>
<evidence type="ECO:0008006" key="13">
    <source>
        <dbReference type="Google" id="ProtNLM"/>
    </source>
</evidence>
<proteinExistence type="inferred from homology"/>
<comment type="caution">
    <text evidence="11">The sequence shown here is derived from an EMBL/GenBank/DDBJ whole genome shotgun (WGS) entry which is preliminary data.</text>
</comment>
<feature type="domain" description="GtrA/DPMS transmembrane" evidence="10">
    <location>
        <begin position="248"/>
        <end position="367"/>
    </location>
</feature>
<organism evidence="11 12">
    <name type="scientific">Candidatus Chisholmbacteria bacterium RIFCSPHIGHO2_01_FULL_52_32</name>
    <dbReference type="NCBI Taxonomy" id="1797591"/>
    <lineage>
        <taxon>Bacteria</taxon>
        <taxon>Candidatus Chisholmiibacteriota</taxon>
    </lineage>
</organism>
<dbReference type="GO" id="GO:0009247">
    <property type="term" value="P:glycolipid biosynthetic process"/>
    <property type="evidence" value="ECO:0007669"/>
    <property type="project" value="TreeGrafter"/>
</dbReference>
<keyword evidence="5 8" id="KW-0812">Transmembrane</keyword>
<dbReference type="Proteomes" id="UP000179233">
    <property type="component" value="Unassembled WGS sequence"/>
</dbReference>
<evidence type="ECO:0000256" key="4">
    <source>
        <dbReference type="ARBA" id="ARBA00022679"/>
    </source>
</evidence>
<evidence type="ECO:0000256" key="2">
    <source>
        <dbReference type="ARBA" id="ARBA00006739"/>
    </source>
</evidence>
<feature type="domain" description="Glycosyltransferase 2-like" evidence="9">
    <location>
        <begin position="5"/>
        <end position="145"/>
    </location>
</feature>
<evidence type="ECO:0000259" key="9">
    <source>
        <dbReference type="Pfam" id="PF00535"/>
    </source>
</evidence>
<evidence type="ECO:0000256" key="5">
    <source>
        <dbReference type="ARBA" id="ARBA00022692"/>
    </source>
</evidence>
<accession>A0A1G1VT46</accession>
<dbReference type="PANTHER" id="PTHR43398">
    <property type="entry name" value="DOLICHOL-PHOSPHATE MANNOSYLTRANSFERASE SUBUNIT 1"/>
    <property type="match status" value="1"/>
</dbReference>
<feature type="transmembrane region" description="Helical" evidence="8">
    <location>
        <begin position="274"/>
        <end position="292"/>
    </location>
</feature>
<evidence type="ECO:0000313" key="12">
    <source>
        <dbReference type="Proteomes" id="UP000179233"/>
    </source>
</evidence>
<gene>
    <name evidence="11" type="ORF">A2786_03690</name>
</gene>
<evidence type="ECO:0000256" key="6">
    <source>
        <dbReference type="ARBA" id="ARBA00022989"/>
    </source>
</evidence>
<sequence>MKIVIIIPTYNEVENIGRLIEALETASRRFSHHETQLLVVDDNSPDGTGKLVEKLTKKFPSLTLLSGEKQGLGQAYLRGMDFAVDKLGADIIVEIDADFQHDPLALPAFIERIDAGYDFVIGSRYIKGGSIPNNWSALRKLLSKIGNLLVRIGLLTFGVHDWTSGYRAVKTWVYQRTRTQLTGFNGYTFQVAFLHQVLRSGAKVVEIPIQFGERKYGKSKIGGEYVKNLLIYLIKTRIHETATPRFLKFLVVGTIGFVINTVVLEVLVRLGIRPSISGGIGGELAIISNFTFNNIWTFKEKKITSIRQIPGKFIIFNLASFGSVIIQTITIEIGTRIFGVPTYRIFYVLGVGIGLIWNYFMYNRVVWQTHKKTKIS</sequence>
<evidence type="ECO:0000313" key="11">
    <source>
        <dbReference type="EMBL" id="OGY18575.1"/>
    </source>
</evidence>
<keyword evidence="3" id="KW-0328">Glycosyltransferase</keyword>
<dbReference type="PANTHER" id="PTHR43398:SF1">
    <property type="entry name" value="DOLICHOL-PHOSPHATE MANNOSYLTRANSFERASE SUBUNIT 1"/>
    <property type="match status" value="1"/>
</dbReference>
<dbReference type="EMBL" id="MHCJ01000003">
    <property type="protein sequence ID" value="OGY18575.1"/>
    <property type="molecule type" value="Genomic_DNA"/>
</dbReference>
<evidence type="ECO:0000256" key="3">
    <source>
        <dbReference type="ARBA" id="ARBA00022676"/>
    </source>
</evidence>